<feature type="compositionally biased region" description="Basic and acidic residues" evidence="1">
    <location>
        <begin position="58"/>
        <end position="98"/>
    </location>
</feature>
<sequence>MVLKVDLGCKRCYKKIKKLLSKIPEIQDWTFFEKENAVMIKILSSSAEKIRMQLKSKGGETIKSLEVRQPEKPKPPVDKTKPPAAKPKEADQKPKPPAEKQTPVPGCPPGYRIGGCCKPCHEGHCGGPCHHGLPSNDGWASGCRCNRSCGRRCEFLSIEENPICTIL</sequence>
<keyword evidence="3" id="KW-1185">Reference proteome</keyword>
<evidence type="ECO:0000313" key="2">
    <source>
        <dbReference type="EMBL" id="KAJ9689973.1"/>
    </source>
</evidence>
<dbReference type="AlphaFoldDB" id="A0AA38ZJ08"/>
<gene>
    <name evidence="2" type="ORF">PVL29_012574</name>
</gene>
<name>A0AA38ZJ08_VITRO</name>
<evidence type="ECO:0000256" key="1">
    <source>
        <dbReference type="SAM" id="MobiDB-lite"/>
    </source>
</evidence>
<accession>A0AA38ZJ08</accession>
<organism evidence="2 3">
    <name type="scientific">Vitis rotundifolia</name>
    <name type="common">Muscadine grape</name>
    <dbReference type="NCBI Taxonomy" id="103349"/>
    <lineage>
        <taxon>Eukaryota</taxon>
        <taxon>Viridiplantae</taxon>
        <taxon>Streptophyta</taxon>
        <taxon>Embryophyta</taxon>
        <taxon>Tracheophyta</taxon>
        <taxon>Spermatophyta</taxon>
        <taxon>Magnoliopsida</taxon>
        <taxon>eudicotyledons</taxon>
        <taxon>Gunneridae</taxon>
        <taxon>Pentapetalae</taxon>
        <taxon>rosids</taxon>
        <taxon>Vitales</taxon>
        <taxon>Vitaceae</taxon>
        <taxon>Viteae</taxon>
        <taxon>Vitis</taxon>
    </lineage>
</organism>
<proteinExistence type="predicted"/>
<evidence type="ECO:0008006" key="4">
    <source>
        <dbReference type="Google" id="ProtNLM"/>
    </source>
</evidence>
<reference evidence="2 3" key="1">
    <citation type="journal article" date="2023" name="BMC Biotechnol.">
        <title>Vitis rotundifolia cv Carlos genome sequencing.</title>
        <authorList>
            <person name="Huff M."/>
            <person name="Hulse-Kemp A."/>
            <person name="Scheffler B."/>
            <person name="Youngblood R."/>
            <person name="Simpson S."/>
            <person name="Babiker E."/>
            <person name="Staton M."/>
        </authorList>
    </citation>
    <scope>NUCLEOTIDE SEQUENCE [LARGE SCALE GENOMIC DNA]</scope>
    <source>
        <tissue evidence="2">Leaf</tissue>
    </source>
</reference>
<dbReference type="Proteomes" id="UP001168098">
    <property type="component" value="Unassembled WGS sequence"/>
</dbReference>
<dbReference type="PANTHER" id="PTHR47005:SF5">
    <property type="entry name" value="HEAVY METAL TRANSPORT_DETOXIFICATION SUPERFAMILY PROTEIN"/>
    <property type="match status" value="1"/>
</dbReference>
<dbReference type="EMBL" id="JARBHA010000010">
    <property type="protein sequence ID" value="KAJ9689973.1"/>
    <property type="molecule type" value="Genomic_DNA"/>
</dbReference>
<dbReference type="SUPFAM" id="SSF55008">
    <property type="entry name" value="HMA, heavy metal-associated domain"/>
    <property type="match status" value="1"/>
</dbReference>
<comment type="caution">
    <text evidence="2">The sequence shown here is derived from an EMBL/GenBank/DDBJ whole genome shotgun (WGS) entry which is preliminary data.</text>
</comment>
<dbReference type="PANTHER" id="PTHR47005">
    <property type="entry name" value="HEAVY METAL TRANSPORT/DETOXIFICATION SUPERFAMILY PROTEIN"/>
    <property type="match status" value="1"/>
</dbReference>
<dbReference type="Gene3D" id="3.30.70.100">
    <property type="match status" value="1"/>
</dbReference>
<feature type="region of interest" description="Disordered" evidence="1">
    <location>
        <begin position="58"/>
        <end position="104"/>
    </location>
</feature>
<dbReference type="GO" id="GO:0046872">
    <property type="term" value="F:metal ion binding"/>
    <property type="evidence" value="ECO:0007669"/>
    <property type="project" value="InterPro"/>
</dbReference>
<protein>
    <recommendedName>
        <fullName evidence="4">HMA domain-containing protein</fullName>
    </recommendedName>
</protein>
<evidence type="ECO:0000313" key="3">
    <source>
        <dbReference type="Proteomes" id="UP001168098"/>
    </source>
</evidence>
<dbReference type="InterPro" id="IPR036163">
    <property type="entry name" value="HMA_dom_sf"/>
</dbReference>